<evidence type="ECO:0000313" key="3">
    <source>
        <dbReference type="Proteomes" id="UP000241818"/>
    </source>
</evidence>
<dbReference type="OrthoDB" id="5244495at2759"/>
<dbReference type="EMBL" id="KZ679014">
    <property type="protein sequence ID" value="PSS13023.1"/>
    <property type="molecule type" value="Genomic_DNA"/>
</dbReference>
<feature type="compositionally biased region" description="Polar residues" evidence="1">
    <location>
        <begin position="140"/>
        <end position="158"/>
    </location>
</feature>
<feature type="compositionally biased region" description="Polar residues" evidence="1">
    <location>
        <begin position="294"/>
        <end position="310"/>
    </location>
</feature>
<organism evidence="2 3">
    <name type="scientific">Amorphotheca resinae ATCC 22711</name>
    <dbReference type="NCBI Taxonomy" id="857342"/>
    <lineage>
        <taxon>Eukaryota</taxon>
        <taxon>Fungi</taxon>
        <taxon>Dikarya</taxon>
        <taxon>Ascomycota</taxon>
        <taxon>Pezizomycotina</taxon>
        <taxon>Leotiomycetes</taxon>
        <taxon>Helotiales</taxon>
        <taxon>Amorphothecaceae</taxon>
        <taxon>Amorphotheca</taxon>
    </lineage>
</organism>
<feature type="region of interest" description="Disordered" evidence="1">
    <location>
        <begin position="140"/>
        <end position="352"/>
    </location>
</feature>
<dbReference type="Proteomes" id="UP000241818">
    <property type="component" value="Unassembled WGS sequence"/>
</dbReference>
<dbReference type="GeneID" id="36575732"/>
<keyword evidence="3" id="KW-1185">Reference proteome</keyword>
<evidence type="ECO:0000313" key="2">
    <source>
        <dbReference type="EMBL" id="PSS13023.1"/>
    </source>
</evidence>
<proteinExistence type="predicted"/>
<dbReference type="RefSeq" id="XP_024719014.1">
    <property type="nucleotide sequence ID" value="XM_024867651.1"/>
</dbReference>
<feature type="compositionally biased region" description="Basic residues" evidence="1">
    <location>
        <begin position="331"/>
        <end position="341"/>
    </location>
</feature>
<reference evidence="2 3" key="1">
    <citation type="journal article" date="2018" name="New Phytol.">
        <title>Comparative genomics and transcriptomics depict ericoid mycorrhizal fungi as versatile saprotrophs and plant mutualists.</title>
        <authorList>
            <person name="Martino E."/>
            <person name="Morin E."/>
            <person name="Grelet G.A."/>
            <person name="Kuo A."/>
            <person name="Kohler A."/>
            <person name="Daghino S."/>
            <person name="Barry K.W."/>
            <person name="Cichocki N."/>
            <person name="Clum A."/>
            <person name="Dockter R.B."/>
            <person name="Hainaut M."/>
            <person name="Kuo R.C."/>
            <person name="LaButti K."/>
            <person name="Lindahl B.D."/>
            <person name="Lindquist E.A."/>
            <person name="Lipzen A."/>
            <person name="Khouja H.R."/>
            <person name="Magnuson J."/>
            <person name="Murat C."/>
            <person name="Ohm R.A."/>
            <person name="Singer S.W."/>
            <person name="Spatafora J.W."/>
            <person name="Wang M."/>
            <person name="Veneault-Fourrey C."/>
            <person name="Henrissat B."/>
            <person name="Grigoriev I.V."/>
            <person name="Martin F.M."/>
            <person name="Perotto S."/>
        </authorList>
    </citation>
    <scope>NUCLEOTIDE SEQUENCE [LARGE SCALE GENOMIC DNA]</scope>
    <source>
        <strain evidence="2 3">ATCC 22711</strain>
    </source>
</reference>
<accession>A0A2T3AWJ0</accession>
<protein>
    <submittedName>
        <fullName evidence="2">Uncharacterized protein</fullName>
    </submittedName>
</protein>
<feature type="compositionally biased region" description="Polar residues" evidence="1">
    <location>
        <begin position="343"/>
        <end position="352"/>
    </location>
</feature>
<gene>
    <name evidence="2" type="ORF">M430DRAFT_43839</name>
</gene>
<feature type="region of interest" description="Disordered" evidence="1">
    <location>
        <begin position="71"/>
        <end position="126"/>
    </location>
</feature>
<feature type="region of interest" description="Disordered" evidence="1">
    <location>
        <begin position="428"/>
        <end position="475"/>
    </location>
</feature>
<evidence type="ECO:0000256" key="1">
    <source>
        <dbReference type="SAM" id="MobiDB-lite"/>
    </source>
</evidence>
<sequence>MGAPFWSEEEKKYFLEEVIPKSYYSQGYHGTQGRSFEDLAAVMQRDMDARGLSRRKYNGDILFQHWYQKVRNPDPDEASGDDGGPGDGGTPRDMGSPSKTRTNPRPNTSKPGRRPAQEEPASYSTRAASLLLTHSRQGAGQDLTASDQVPLSSPTISELSVPEKVADSPTMDTKPLLPGAAAKSPDKGNSNLLSRSPNARSRSMSDPPSLIQPVLVSRSKLPHSKAPASQANKRAFDGAMAGGDGATDNTTPKQSKGAKNPTSYYQSPYAPKAKEESSKPASTHGSGKAEESKATAQANPRGRSPTQQPSVEDPIFLSSDEEVSPMAPVAKRQKTGAKRSNRGNDQPGTQPMTFVPPAPLTLAEQQQIQHRFAVPNTIHGMPPNMNQLGYPMPGGSSVYASPYTSPYAAANPPSNIPAYRPIPAIRGAPASRGRGSRGGARSSTQTPRPFESAMQQAQSMGMPPPYTSTPDPGTGLPIFRGPVPDMGSGNQTFDAVTGQRLGQVMMPYCPSCKRPF</sequence>
<feature type="compositionally biased region" description="Polar residues" evidence="1">
    <location>
        <begin position="187"/>
        <end position="206"/>
    </location>
</feature>
<dbReference type="InParanoid" id="A0A2T3AWJ0"/>
<dbReference type="STRING" id="857342.A0A2T3AWJ0"/>
<name>A0A2T3AWJ0_AMORE</name>
<feature type="compositionally biased region" description="Polar residues" evidence="1">
    <location>
        <begin position="97"/>
        <end position="110"/>
    </location>
</feature>
<dbReference type="AlphaFoldDB" id="A0A2T3AWJ0"/>
<feature type="compositionally biased region" description="Low complexity" evidence="1">
    <location>
        <begin position="428"/>
        <end position="443"/>
    </location>
</feature>